<dbReference type="KEGG" id="ehx:EMIHUDRAFT_467765"/>
<dbReference type="InterPro" id="IPR051348">
    <property type="entry name" value="U-box_ubiquitin_ligases"/>
</dbReference>
<dbReference type="PANTHER" id="PTHR45647:SF139">
    <property type="entry name" value="OS02G0152300 PROTEIN"/>
    <property type="match status" value="1"/>
</dbReference>
<dbReference type="PANTHER" id="PTHR45647">
    <property type="entry name" value="OS02G0152300 PROTEIN"/>
    <property type="match status" value="1"/>
</dbReference>
<dbReference type="GO" id="GO:0004672">
    <property type="term" value="F:protein kinase activity"/>
    <property type="evidence" value="ECO:0007669"/>
    <property type="project" value="InterPro"/>
</dbReference>
<dbReference type="GO" id="GO:0005524">
    <property type="term" value="F:ATP binding"/>
    <property type="evidence" value="ECO:0007669"/>
    <property type="project" value="UniProtKB-UniRule"/>
</dbReference>
<dbReference type="STRING" id="2903.R1DF57"/>
<feature type="compositionally biased region" description="Basic and acidic residues" evidence="5">
    <location>
        <begin position="194"/>
        <end position="209"/>
    </location>
</feature>
<feature type="compositionally biased region" description="Acidic residues" evidence="5">
    <location>
        <begin position="167"/>
        <end position="178"/>
    </location>
</feature>
<feature type="binding site" evidence="4">
    <location>
        <position position="330"/>
    </location>
    <ligand>
        <name>ATP</name>
        <dbReference type="ChEBI" id="CHEBI:30616"/>
    </ligand>
</feature>
<evidence type="ECO:0000259" key="6">
    <source>
        <dbReference type="PROSITE" id="PS50011"/>
    </source>
</evidence>
<evidence type="ECO:0000256" key="3">
    <source>
        <dbReference type="ARBA" id="ARBA00022840"/>
    </source>
</evidence>
<dbReference type="SMART" id="SM00220">
    <property type="entry name" value="S_TKc"/>
    <property type="match status" value="1"/>
</dbReference>
<evidence type="ECO:0000256" key="1">
    <source>
        <dbReference type="ARBA" id="ARBA00022741"/>
    </source>
</evidence>
<dbReference type="HOGENOM" id="CLU_405153_0_0_1"/>
<dbReference type="EnsemblProtists" id="EOD33587">
    <property type="protein sequence ID" value="EOD33587"/>
    <property type="gene ID" value="EMIHUDRAFT_467765"/>
</dbReference>
<dbReference type="InterPro" id="IPR008271">
    <property type="entry name" value="Ser/Thr_kinase_AS"/>
</dbReference>
<feature type="compositionally biased region" description="Acidic residues" evidence="5">
    <location>
        <begin position="21"/>
        <end position="34"/>
    </location>
</feature>
<dbReference type="InterPro" id="IPR000719">
    <property type="entry name" value="Prot_kinase_dom"/>
</dbReference>
<dbReference type="InterPro" id="IPR011009">
    <property type="entry name" value="Kinase-like_dom_sf"/>
</dbReference>
<evidence type="ECO:0000256" key="4">
    <source>
        <dbReference type="PROSITE-ProRule" id="PRU10141"/>
    </source>
</evidence>
<dbReference type="RefSeq" id="XP_005786016.1">
    <property type="nucleotide sequence ID" value="XM_005785959.1"/>
</dbReference>
<sequence length="734" mass="79502">MGRESVPGRCPVWSLSLIPPEEAEEEGEEGEEEDAPKGKLQQLDGDYRFAREQDCDLRLFDFEAFGGFGKEVRSTLREAANQLSNKLSHAQHLDEVTWTTKNWHGLQMQRLSVVLHTAVAWQTAAAALLAEEESEKCAEDKKKAKKRGKKKKQGGMGSVGPSQEAEAPAEEGEEEEVVAAAEEAELAAALEERRARDKLKEARKRDSQRLRKAHGAAMGALKSLNTADSPSALRAGIAAARPHVGVLPALAEEVSAAESRLEELSVTEPEAVVARPVEIALSDLAAATDGFAEGKLIGSGGFSHVYEASADLHLSLAAPPQLRHLPLVVKRAKSGQSGGLSRAELEVKLLKAVSHPHLLPLLGYCLSPDGVCLLSPLMRGGSLEARLRISDPDCAAQLRRLGMAEPPRPLTWRQRVRVACEATEALVYLHSKGIVHRDVKPDNILLDEKLTAVLADTGFAKDQRPDASVRCRSTAALYMTTGYLCPSIIKGGEYSSKTDGYAVGITLLVCLTNRSEVQLTDRCEDEFEEDWTDIDVTRIADAAAGWPETAARAVKDLAKADGKSLCHDSLRKRPTLPEALATLQALLSGSQRGAGMEEAAPALGDEAATAARTTGYEPSPLSVQVRGMRTSGDAQARIQDNMMLAFKTLMPRLDAVYASRSAAAPDGFEERINFWHRECGLPTELRRQLHSLRIWANAARHHDAARWRRDGPRSEGEASRLVAAVTEAIGALEG</sequence>
<protein>
    <recommendedName>
        <fullName evidence="6">Protein kinase domain-containing protein</fullName>
    </recommendedName>
</protein>
<dbReference type="Gene3D" id="1.10.510.10">
    <property type="entry name" value="Transferase(Phosphotransferase) domain 1"/>
    <property type="match status" value="1"/>
</dbReference>
<dbReference type="PaxDb" id="2903-EOD33587"/>
<keyword evidence="2" id="KW-0833">Ubl conjugation pathway</keyword>
<evidence type="ECO:0000256" key="2">
    <source>
        <dbReference type="ARBA" id="ARBA00022786"/>
    </source>
</evidence>
<evidence type="ECO:0000313" key="7">
    <source>
        <dbReference type="EnsemblProtists" id="EOD33587"/>
    </source>
</evidence>
<dbReference type="InterPro" id="IPR017441">
    <property type="entry name" value="Protein_kinase_ATP_BS"/>
</dbReference>
<dbReference type="Pfam" id="PF00069">
    <property type="entry name" value="Pkinase"/>
    <property type="match status" value="1"/>
</dbReference>
<keyword evidence="3 4" id="KW-0067">ATP-binding</keyword>
<dbReference type="PROSITE" id="PS00107">
    <property type="entry name" value="PROTEIN_KINASE_ATP"/>
    <property type="match status" value="1"/>
</dbReference>
<dbReference type="Proteomes" id="UP000013827">
    <property type="component" value="Unassembled WGS sequence"/>
</dbReference>
<feature type="region of interest" description="Disordered" evidence="5">
    <location>
        <begin position="1"/>
        <end position="41"/>
    </location>
</feature>
<dbReference type="SUPFAM" id="SSF56112">
    <property type="entry name" value="Protein kinase-like (PK-like)"/>
    <property type="match status" value="1"/>
</dbReference>
<dbReference type="PROSITE" id="PS50011">
    <property type="entry name" value="PROTEIN_KINASE_DOM"/>
    <property type="match status" value="1"/>
</dbReference>
<dbReference type="PROSITE" id="PS00108">
    <property type="entry name" value="PROTEIN_KINASE_ST"/>
    <property type="match status" value="1"/>
</dbReference>
<reference evidence="8" key="1">
    <citation type="journal article" date="2013" name="Nature">
        <title>Pan genome of the phytoplankton Emiliania underpins its global distribution.</title>
        <authorList>
            <person name="Read B.A."/>
            <person name="Kegel J."/>
            <person name="Klute M.J."/>
            <person name="Kuo A."/>
            <person name="Lefebvre S.C."/>
            <person name="Maumus F."/>
            <person name="Mayer C."/>
            <person name="Miller J."/>
            <person name="Monier A."/>
            <person name="Salamov A."/>
            <person name="Young J."/>
            <person name="Aguilar M."/>
            <person name="Claverie J.M."/>
            <person name="Frickenhaus S."/>
            <person name="Gonzalez K."/>
            <person name="Herman E.K."/>
            <person name="Lin Y.C."/>
            <person name="Napier J."/>
            <person name="Ogata H."/>
            <person name="Sarno A.F."/>
            <person name="Shmutz J."/>
            <person name="Schroeder D."/>
            <person name="de Vargas C."/>
            <person name="Verret F."/>
            <person name="von Dassow P."/>
            <person name="Valentin K."/>
            <person name="Van de Peer Y."/>
            <person name="Wheeler G."/>
            <person name="Dacks J.B."/>
            <person name="Delwiche C.F."/>
            <person name="Dyhrman S.T."/>
            <person name="Glockner G."/>
            <person name="John U."/>
            <person name="Richards T."/>
            <person name="Worden A.Z."/>
            <person name="Zhang X."/>
            <person name="Grigoriev I.V."/>
            <person name="Allen A.E."/>
            <person name="Bidle K."/>
            <person name="Borodovsky M."/>
            <person name="Bowler C."/>
            <person name="Brownlee C."/>
            <person name="Cock J.M."/>
            <person name="Elias M."/>
            <person name="Gladyshev V.N."/>
            <person name="Groth M."/>
            <person name="Guda C."/>
            <person name="Hadaegh A."/>
            <person name="Iglesias-Rodriguez M.D."/>
            <person name="Jenkins J."/>
            <person name="Jones B.M."/>
            <person name="Lawson T."/>
            <person name="Leese F."/>
            <person name="Lindquist E."/>
            <person name="Lobanov A."/>
            <person name="Lomsadze A."/>
            <person name="Malik S.B."/>
            <person name="Marsh M.E."/>
            <person name="Mackinder L."/>
            <person name="Mock T."/>
            <person name="Mueller-Roeber B."/>
            <person name="Pagarete A."/>
            <person name="Parker M."/>
            <person name="Probert I."/>
            <person name="Quesneville H."/>
            <person name="Raines C."/>
            <person name="Rensing S.A."/>
            <person name="Riano-Pachon D.M."/>
            <person name="Richier S."/>
            <person name="Rokitta S."/>
            <person name="Shiraiwa Y."/>
            <person name="Soanes D.M."/>
            <person name="van der Giezen M."/>
            <person name="Wahlund T.M."/>
            <person name="Williams B."/>
            <person name="Wilson W."/>
            <person name="Wolfe G."/>
            <person name="Wurch L.L."/>
        </authorList>
    </citation>
    <scope>NUCLEOTIDE SEQUENCE</scope>
</reference>
<dbReference type="eggNOG" id="ENOG502QQ92">
    <property type="taxonomic scope" value="Eukaryota"/>
</dbReference>
<accession>A0A0D3KCV2</accession>
<organism evidence="7 8">
    <name type="scientific">Emiliania huxleyi (strain CCMP1516)</name>
    <dbReference type="NCBI Taxonomy" id="280463"/>
    <lineage>
        <taxon>Eukaryota</taxon>
        <taxon>Haptista</taxon>
        <taxon>Haptophyta</taxon>
        <taxon>Prymnesiophyceae</taxon>
        <taxon>Isochrysidales</taxon>
        <taxon>Noelaerhabdaceae</taxon>
        <taxon>Emiliania</taxon>
    </lineage>
</organism>
<evidence type="ECO:0000313" key="8">
    <source>
        <dbReference type="Proteomes" id="UP000013827"/>
    </source>
</evidence>
<evidence type="ECO:0000256" key="5">
    <source>
        <dbReference type="SAM" id="MobiDB-lite"/>
    </source>
</evidence>
<keyword evidence="1 4" id="KW-0547">Nucleotide-binding</keyword>
<dbReference type="GeneID" id="17278857"/>
<feature type="compositionally biased region" description="Basic residues" evidence="5">
    <location>
        <begin position="143"/>
        <end position="153"/>
    </location>
</feature>
<keyword evidence="8" id="KW-1185">Reference proteome</keyword>
<proteinExistence type="predicted"/>
<feature type="domain" description="Protein kinase" evidence="6">
    <location>
        <begin position="291"/>
        <end position="587"/>
    </location>
</feature>
<dbReference type="Gene3D" id="3.30.200.20">
    <property type="entry name" value="Phosphorylase Kinase, domain 1"/>
    <property type="match status" value="1"/>
</dbReference>
<name>A0A0D3KCV2_EMIH1</name>
<feature type="region of interest" description="Disordered" evidence="5">
    <location>
        <begin position="132"/>
        <end position="178"/>
    </location>
</feature>
<reference evidence="7" key="2">
    <citation type="submission" date="2024-10" db="UniProtKB">
        <authorList>
            <consortium name="EnsemblProtists"/>
        </authorList>
    </citation>
    <scope>IDENTIFICATION</scope>
</reference>
<dbReference type="AlphaFoldDB" id="A0A0D3KCV2"/>
<feature type="region of interest" description="Disordered" evidence="5">
    <location>
        <begin position="194"/>
        <end position="223"/>
    </location>
</feature>